<evidence type="ECO:0000256" key="1">
    <source>
        <dbReference type="SAM" id="MobiDB-lite"/>
    </source>
</evidence>
<gene>
    <name evidence="2" type="ORF">A4X09_0g6476</name>
</gene>
<comment type="caution">
    <text evidence="2">The sequence shown here is derived from an EMBL/GenBank/DDBJ whole genome shotgun (WGS) entry which is preliminary data.</text>
</comment>
<dbReference type="EMBL" id="LWDG02000420">
    <property type="protein sequence ID" value="KAE8265868.1"/>
    <property type="molecule type" value="Genomic_DNA"/>
</dbReference>
<feature type="region of interest" description="Disordered" evidence="1">
    <location>
        <begin position="67"/>
        <end position="87"/>
    </location>
</feature>
<organism evidence="2 3">
    <name type="scientific">Tilletia walkeri</name>
    <dbReference type="NCBI Taxonomy" id="117179"/>
    <lineage>
        <taxon>Eukaryota</taxon>
        <taxon>Fungi</taxon>
        <taxon>Dikarya</taxon>
        <taxon>Basidiomycota</taxon>
        <taxon>Ustilaginomycotina</taxon>
        <taxon>Exobasidiomycetes</taxon>
        <taxon>Tilletiales</taxon>
        <taxon>Tilletiaceae</taxon>
        <taxon>Tilletia</taxon>
    </lineage>
</organism>
<proteinExistence type="predicted"/>
<name>A0A8X7N3S2_9BASI</name>
<protein>
    <submittedName>
        <fullName evidence="2">Uncharacterized protein</fullName>
    </submittedName>
</protein>
<reference evidence="2" key="1">
    <citation type="submission" date="2016-04" db="EMBL/GenBank/DDBJ databases">
        <authorList>
            <person name="Nguyen H.D."/>
            <person name="Samba Siva P."/>
            <person name="Cullis J."/>
            <person name="Levesque C.A."/>
            <person name="Hambleton S."/>
        </authorList>
    </citation>
    <scope>NUCLEOTIDE SEQUENCE</scope>
    <source>
        <strain evidence="2">DAOMC 236422</strain>
    </source>
</reference>
<feature type="non-terminal residue" evidence="2">
    <location>
        <position position="1"/>
    </location>
</feature>
<dbReference type="AlphaFoldDB" id="A0A8X7N3S2"/>
<reference evidence="2" key="2">
    <citation type="journal article" date="2019" name="IMA Fungus">
        <title>Genome sequencing and comparison of five Tilletia species to identify candidate genes for the detection of regulated species infecting wheat.</title>
        <authorList>
            <person name="Nguyen H.D.T."/>
            <person name="Sultana T."/>
            <person name="Kesanakurti P."/>
            <person name="Hambleton S."/>
        </authorList>
    </citation>
    <scope>NUCLEOTIDE SEQUENCE</scope>
    <source>
        <strain evidence="2">DAOMC 236422</strain>
    </source>
</reference>
<dbReference type="Proteomes" id="UP000078113">
    <property type="component" value="Unassembled WGS sequence"/>
</dbReference>
<evidence type="ECO:0000313" key="3">
    <source>
        <dbReference type="Proteomes" id="UP000078113"/>
    </source>
</evidence>
<accession>A0A8X7N3S2</accession>
<sequence>MAKLTQQAFVNISQQIQAVAHKQVKVIVTVQQQAIPSLFAEAPFPPLSSSAHQLAAPISWTFTSTAPDLLSPPEQPPTPWHRCYPSL</sequence>
<evidence type="ECO:0000313" key="2">
    <source>
        <dbReference type="EMBL" id="KAE8265868.1"/>
    </source>
</evidence>
<keyword evidence="3" id="KW-1185">Reference proteome</keyword>